<dbReference type="PROSITE" id="PS51186">
    <property type="entry name" value="GNAT"/>
    <property type="match status" value="1"/>
</dbReference>
<proteinExistence type="predicted"/>
<dbReference type="CDD" id="cd04301">
    <property type="entry name" value="NAT_SF"/>
    <property type="match status" value="1"/>
</dbReference>
<evidence type="ECO:0000259" key="3">
    <source>
        <dbReference type="PROSITE" id="PS51186"/>
    </source>
</evidence>
<evidence type="ECO:0000313" key="5">
    <source>
        <dbReference type="Proteomes" id="UP000076959"/>
    </source>
</evidence>
<sequence length="300" mass="33384">MPVVCRPARAQDLEFADTLVVSSINDLTERHGFGPMAVSSPPRFQLFSLEDDADGLWVAEEDGRILGFAWSWVCGDMWFLAQLFVSPDHQGRSVGNELIKRTLEHARTSGASNRVLITFSFNTVSQGLYIRHGLLPRFPIYSVSASREHLIGRLQGPQFDFTPIEEEVSSLRRLAQADKLVLGVSREKHHRYLINDIRTRGFNLYDGSDWMGYAYVDAGGHIGPLAVTESRAVAPALRTAMRLAAESGSSRVSAFLPGASEAALNTAMEHGMRIKLPMLLMSSREFGNWVQYLPRNPGFM</sequence>
<keyword evidence="5" id="KW-1185">Reference proteome</keyword>
<dbReference type="PANTHER" id="PTHR43877">
    <property type="entry name" value="AMINOALKYLPHOSPHONATE N-ACETYLTRANSFERASE-RELATED-RELATED"/>
    <property type="match status" value="1"/>
</dbReference>
<protein>
    <submittedName>
        <fullName evidence="4">Acetyltransferase</fullName>
    </submittedName>
</protein>
<name>A0A176YJ88_9BRAD</name>
<keyword evidence="1 4" id="KW-0808">Transferase</keyword>
<dbReference type="InterPro" id="IPR000182">
    <property type="entry name" value="GNAT_dom"/>
</dbReference>
<feature type="domain" description="N-acetyltransferase" evidence="3">
    <location>
        <begin position="3"/>
        <end position="157"/>
    </location>
</feature>
<dbReference type="SUPFAM" id="SSF55729">
    <property type="entry name" value="Acyl-CoA N-acyltransferases (Nat)"/>
    <property type="match status" value="1"/>
</dbReference>
<dbReference type="EMBL" id="LUUB01000076">
    <property type="protein sequence ID" value="OAF06459.1"/>
    <property type="molecule type" value="Genomic_DNA"/>
</dbReference>
<evidence type="ECO:0000256" key="2">
    <source>
        <dbReference type="ARBA" id="ARBA00023315"/>
    </source>
</evidence>
<dbReference type="STRING" id="1505087.AYJ54_19575"/>
<evidence type="ECO:0000313" key="4">
    <source>
        <dbReference type="EMBL" id="OAF06459.1"/>
    </source>
</evidence>
<dbReference type="RefSeq" id="WP_063702829.1">
    <property type="nucleotide sequence ID" value="NZ_LUUB01000076.1"/>
</dbReference>
<dbReference type="OrthoDB" id="7572372at2"/>
<dbReference type="InterPro" id="IPR050832">
    <property type="entry name" value="Bact_Acetyltransf"/>
</dbReference>
<organism evidence="4 5">
    <name type="scientific">Bradyrhizobium centrolobii</name>
    <dbReference type="NCBI Taxonomy" id="1505087"/>
    <lineage>
        <taxon>Bacteria</taxon>
        <taxon>Pseudomonadati</taxon>
        <taxon>Pseudomonadota</taxon>
        <taxon>Alphaproteobacteria</taxon>
        <taxon>Hyphomicrobiales</taxon>
        <taxon>Nitrobacteraceae</taxon>
        <taxon>Bradyrhizobium</taxon>
    </lineage>
</organism>
<gene>
    <name evidence="4" type="ORF">AYJ54_19575</name>
</gene>
<dbReference type="AlphaFoldDB" id="A0A176YJ88"/>
<reference evidence="4 5" key="1">
    <citation type="submission" date="2016-03" db="EMBL/GenBank/DDBJ databases">
        <title>Draft Genome Sequence of the Strain BR 10245 (Bradyrhizobium sp.) isolated from nodules of Centrolobium paraense.</title>
        <authorList>
            <person name="Simoes-Araujo J.L.Sr."/>
            <person name="Barauna A.C."/>
            <person name="Silva K."/>
            <person name="Zilli J.E."/>
        </authorList>
    </citation>
    <scope>NUCLEOTIDE SEQUENCE [LARGE SCALE GENOMIC DNA]</scope>
    <source>
        <strain evidence="4 5">BR 10245</strain>
    </source>
</reference>
<keyword evidence="2" id="KW-0012">Acyltransferase</keyword>
<evidence type="ECO:0000256" key="1">
    <source>
        <dbReference type="ARBA" id="ARBA00022679"/>
    </source>
</evidence>
<dbReference type="InterPro" id="IPR016181">
    <property type="entry name" value="Acyl_CoA_acyltransferase"/>
</dbReference>
<dbReference type="Pfam" id="PF00583">
    <property type="entry name" value="Acetyltransf_1"/>
    <property type="match status" value="1"/>
</dbReference>
<dbReference type="Gene3D" id="3.40.630.30">
    <property type="match status" value="1"/>
</dbReference>
<comment type="caution">
    <text evidence="4">The sequence shown here is derived from an EMBL/GenBank/DDBJ whole genome shotgun (WGS) entry which is preliminary data.</text>
</comment>
<dbReference type="Proteomes" id="UP000076959">
    <property type="component" value="Unassembled WGS sequence"/>
</dbReference>
<dbReference type="GO" id="GO:0016747">
    <property type="term" value="F:acyltransferase activity, transferring groups other than amino-acyl groups"/>
    <property type="evidence" value="ECO:0007669"/>
    <property type="project" value="InterPro"/>
</dbReference>
<accession>A0A176YJ88</accession>